<keyword evidence="3" id="KW-0808">Transferase</keyword>
<evidence type="ECO:0000313" key="5">
    <source>
        <dbReference type="EMBL" id="KRM11284.1"/>
    </source>
</evidence>
<dbReference type="Pfam" id="PF01121">
    <property type="entry name" value="CoaE"/>
    <property type="match status" value="1"/>
</dbReference>
<comment type="catalytic activity">
    <reaction evidence="3">
        <text>3'-dephospho-CoA + ATP = ADP + CoA + H(+)</text>
        <dbReference type="Rhea" id="RHEA:18245"/>
        <dbReference type="ChEBI" id="CHEBI:15378"/>
        <dbReference type="ChEBI" id="CHEBI:30616"/>
        <dbReference type="ChEBI" id="CHEBI:57287"/>
        <dbReference type="ChEBI" id="CHEBI:57328"/>
        <dbReference type="ChEBI" id="CHEBI:456216"/>
        <dbReference type="EC" id="2.7.1.24"/>
    </reaction>
</comment>
<dbReference type="PANTHER" id="PTHR10695:SF46">
    <property type="entry name" value="BIFUNCTIONAL COENZYME A SYNTHASE-RELATED"/>
    <property type="match status" value="1"/>
</dbReference>
<evidence type="ECO:0000256" key="4">
    <source>
        <dbReference type="NCBIfam" id="TIGR00152"/>
    </source>
</evidence>
<keyword evidence="3 5" id="KW-0418">Kinase</keyword>
<dbReference type="InterPro" id="IPR001977">
    <property type="entry name" value="Depp_CoAkinase"/>
</dbReference>
<dbReference type="GO" id="GO:0005737">
    <property type="term" value="C:cytoplasm"/>
    <property type="evidence" value="ECO:0007669"/>
    <property type="project" value="UniProtKB-SubCell"/>
</dbReference>
<dbReference type="HAMAP" id="MF_00376">
    <property type="entry name" value="Dephospho_CoA_kinase"/>
    <property type="match status" value="1"/>
</dbReference>
<dbReference type="STRING" id="1423735.FC15_GL001051"/>
<evidence type="ECO:0000256" key="2">
    <source>
        <dbReference type="ARBA" id="ARBA00022840"/>
    </source>
</evidence>
<dbReference type="NCBIfam" id="TIGR00152">
    <property type="entry name" value="dephospho-CoA kinase"/>
    <property type="match status" value="1"/>
</dbReference>
<evidence type="ECO:0000256" key="1">
    <source>
        <dbReference type="ARBA" id="ARBA00022741"/>
    </source>
</evidence>
<dbReference type="CDD" id="cd02022">
    <property type="entry name" value="DPCK"/>
    <property type="match status" value="1"/>
</dbReference>
<name>A0A0R1W5R7_9LACO</name>
<dbReference type="UniPathway" id="UPA00241">
    <property type="reaction ID" value="UER00356"/>
</dbReference>
<accession>A0A0R1W5R7</accession>
<dbReference type="GO" id="GO:0015937">
    <property type="term" value="P:coenzyme A biosynthetic process"/>
    <property type="evidence" value="ECO:0007669"/>
    <property type="project" value="UniProtKB-UniRule"/>
</dbReference>
<protein>
    <recommendedName>
        <fullName evidence="3 4">Dephospho-CoA kinase</fullName>
        <ecNumber evidence="3 4">2.7.1.24</ecNumber>
    </recommendedName>
    <alternativeName>
        <fullName evidence="3">Dephosphocoenzyme A kinase</fullName>
    </alternativeName>
</protein>
<keyword evidence="3" id="KW-0963">Cytoplasm</keyword>
<dbReference type="PATRIC" id="fig|1423735.3.peg.1093"/>
<feature type="binding site" evidence="3">
    <location>
        <begin position="12"/>
        <end position="17"/>
    </location>
    <ligand>
        <name>ATP</name>
        <dbReference type="ChEBI" id="CHEBI:30616"/>
    </ligand>
</feature>
<dbReference type="Proteomes" id="UP000051315">
    <property type="component" value="Unassembled WGS sequence"/>
</dbReference>
<keyword evidence="6" id="KW-1185">Reference proteome</keyword>
<comment type="subcellular location">
    <subcellularLocation>
        <location evidence="3">Cytoplasm</location>
    </subcellularLocation>
</comment>
<dbReference type="GO" id="GO:0005524">
    <property type="term" value="F:ATP binding"/>
    <property type="evidence" value="ECO:0007669"/>
    <property type="project" value="UniProtKB-UniRule"/>
</dbReference>
<dbReference type="EMBL" id="AZFX01000029">
    <property type="protein sequence ID" value="KRM11284.1"/>
    <property type="molecule type" value="Genomic_DNA"/>
</dbReference>
<dbReference type="EC" id="2.7.1.24" evidence="3 4"/>
<keyword evidence="3" id="KW-0173">Coenzyme A biosynthesis</keyword>
<gene>
    <name evidence="3" type="primary">coaE</name>
    <name evidence="5" type="ORF">FC15_GL001051</name>
</gene>
<keyword evidence="2 3" id="KW-0067">ATP-binding</keyword>
<dbReference type="SUPFAM" id="SSF52540">
    <property type="entry name" value="P-loop containing nucleoside triphosphate hydrolases"/>
    <property type="match status" value="1"/>
</dbReference>
<reference evidence="5 6" key="1">
    <citation type="journal article" date="2015" name="Genome Announc.">
        <title>Expanding the biotechnology potential of lactobacilli through comparative genomics of 213 strains and associated genera.</title>
        <authorList>
            <person name="Sun Z."/>
            <person name="Harris H.M."/>
            <person name="McCann A."/>
            <person name="Guo C."/>
            <person name="Argimon S."/>
            <person name="Zhang W."/>
            <person name="Yang X."/>
            <person name="Jeffery I.B."/>
            <person name="Cooney J.C."/>
            <person name="Kagawa T.F."/>
            <person name="Liu W."/>
            <person name="Song Y."/>
            <person name="Salvetti E."/>
            <person name="Wrobel A."/>
            <person name="Rasinkangas P."/>
            <person name="Parkhill J."/>
            <person name="Rea M.C."/>
            <person name="O'Sullivan O."/>
            <person name="Ritari J."/>
            <person name="Douillard F.P."/>
            <person name="Paul Ross R."/>
            <person name="Yang R."/>
            <person name="Briner A.E."/>
            <person name="Felis G.E."/>
            <person name="de Vos W.M."/>
            <person name="Barrangou R."/>
            <person name="Klaenhammer T.R."/>
            <person name="Caufield P.W."/>
            <person name="Cui Y."/>
            <person name="Zhang H."/>
            <person name="O'Toole P.W."/>
        </authorList>
    </citation>
    <scope>NUCLEOTIDE SEQUENCE [LARGE SCALE GENOMIC DNA]</scope>
    <source>
        <strain evidence="5 6">DSM 17758</strain>
    </source>
</reference>
<comment type="similarity">
    <text evidence="3">Belongs to the CoaE family.</text>
</comment>
<evidence type="ECO:0000313" key="6">
    <source>
        <dbReference type="Proteomes" id="UP000051315"/>
    </source>
</evidence>
<dbReference type="PANTHER" id="PTHR10695">
    <property type="entry name" value="DEPHOSPHO-COA KINASE-RELATED"/>
    <property type="match status" value="1"/>
</dbReference>
<organism evidence="5 6">
    <name type="scientific">Lapidilactobacillus concavus DSM 17758</name>
    <dbReference type="NCBI Taxonomy" id="1423735"/>
    <lineage>
        <taxon>Bacteria</taxon>
        <taxon>Bacillati</taxon>
        <taxon>Bacillota</taxon>
        <taxon>Bacilli</taxon>
        <taxon>Lactobacillales</taxon>
        <taxon>Lactobacillaceae</taxon>
        <taxon>Lapidilactobacillus</taxon>
    </lineage>
</organism>
<comment type="caution">
    <text evidence="5">The sequence shown here is derived from an EMBL/GenBank/DDBJ whole genome shotgun (WGS) entry which is preliminary data.</text>
</comment>
<dbReference type="RefSeq" id="WP_057823755.1">
    <property type="nucleotide sequence ID" value="NZ_AZFX01000029.1"/>
</dbReference>
<dbReference type="Gene3D" id="3.40.50.300">
    <property type="entry name" value="P-loop containing nucleotide triphosphate hydrolases"/>
    <property type="match status" value="1"/>
</dbReference>
<evidence type="ECO:0000256" key="3">
    <source>
        <dbReference type="HAMAP-Rule" id="MF_00376"/>
    </source>
</evidence>
<dbReference type="PROSITE" id="PS51219">
    <property type="entry name" value="DPCK"/>
    <property type="match status" value="1"/>
</dbReference>
<sequence length="204" mass="22777">MTKVLGLTGGIAAGKTAVGQLFQARGAVLIDADQVARQVVQKSQPGLAEIVALFGTTILNAAGELDRSKLGRLVFSDSSQLNRLNAVIQPRIRQEIINQSAAYRAQGYPLVVVMIPLLYEMNYETICDAVLDVDIPLELQVKRVMMRDHLTIDEAKQRITAQLSREQRLSRADFILDTSGNLLQLQENFDELWDRDDFQTFLMS</sequence>
<proteinExistence type="inferred from homology"/>
<comment type="function">
    <text evidence="3">Catalyzes the phosphorylation of the 3'-hydroxyl group of dephosphocoenzyme A to form coenzyme A.</text>
</comment>
<dbReference type="GO" id="GO:0004140">
    <property type="term" value="F:dephospho-CoA kinase activity"/>
    <property type="evidence" value="ECO:0007669"/>
    <property type="project" value="UniProtKB-UniRule"/>
</dbReference>
<keyword evidence="1 3" id="KW-0547">Nucleotide-binding</keyword>
<comment type="pathway">
    <text evidence="3">Cofactor biosynthesis; coenzyme A biosynthesis; CoA from (R)-pantothenate: step 5/5.</text>
</comment>
<dbReference type="InterPro" id="IPR027417">
    <property type="entry name" value="P-loop_NTPase"/>
</dbReference>
<dbReference type="AlphaFoldDB" id="A0A0R1W5R7"/>